<dbReference type="SUPFAM" id="SSF48208">
    <property type="entry name" value="Six-hairpin glycosidases"/>
    <property type="match status" value="1"/>
</dbReference>
<gene>
    <name evidence="2" type="ORF">AACH06_28440</name>
</gene>
<name>A0ABU9BXQ4_9BURK</name>
<accession>A0ABU9BXQ4</accession>
<dbReference type="Proteomes" id="UP001371218">
    <property type="component" value="Unassembled WGS sequence"/>
</dbReference>
<dbReference type="InterPro" id="IPR008928">
    <property type="entry name" value="6-hairpin_glycosidase_sf"/>
</dbReference>
<reference evidence="2 3" key="1">
    <citation type="submission" date="2024-04" db="EMBL/GenBank/DDBJ databases">
        <title>Novel species of the genus Ideonella isolated from streams.</title>
        <authorList>
            <person name="Lu H."/>
        </authorList>
    </citation>
    <scope>NUCLEOTIDE SEQUENCE [LARGE SCALE GENOMIC DNA]</scope>
    <source>
        <strain evidence="2 3">DXS29W</strain>
    </source>
</reference>
<organism evidence="2 3">
    <name type="scientific">Ideonella lacteola</name>
    <dbReference type="NCBI Taxonomy" id="2984193"/>
    <lineage>
        <taxon>Bacteria</taxon>
        <taxon>Pseudomonadati</taxon>
        <taxon>Pseudomonadota</taxon>
        <taxon>Betaproteobacteria</taxon>
        <taxon>Burkholderiales</taxon>
        <taxon>Sphaerotilaceae</taxon>
        <taxon>Ideonella</taxon>
    </lineage>
</organism>
<dbReference type="RefSeq" id="WP_341429198.1">
    <property type="nucleotide sequence ID" value="NZ_JBBUTG010000034.1"/>
</dbReference>
<dbReference type="Gene3D" id="1.50.10.10">
    <property type="match status" value="1"/>
</dbReference>
<dbReference type="InterPro" id="IPR012341">
    <property type="entry name" value="6hp_glycosidase-like_sf"/>
</dbReference>
<proteinExistence type="predicted"/>
<feature type="region of interest" description="Disordered" evidence="1">
    <location>
        <begin position="182"/>
        <end position="211"/>
    </location>
</feature>
<comment type="caution">
    <text evidence="2">The sequence shown here is derived from an EMBL/GenBank/DDBJ whole genome shotgun (WGS) entry which is preliminary data.</text>
</comment>
<sequence>AEAAYATGLQHRRTAAAPLGASYLTERSASVNMCSPAAYRALEVRHDILKCDVSPAYSNLNVGDWTRGADLNYTRSSDFMAGHILAFARYDSANNAQWNKVYDEISRAVNDQFVQGREQAGLVPDFKLRSSARDSPVTGRKLETKSDGDFAYQLRPALLASGAHLTAPKGHLRLSQRIGTAAEATRTSTPMRLPNTKQRRQTPACCARDTR</sequence>
<evidence type="ECO:0000256" key="1">
    <source>
        <dbReference type="SAM" id="MobiDB-lite"/>
    </source>
</evidence>
<evidence type="ECO:0000313" key="2">
    <source>
        <dbReference type="EMBL" id="MEK8034766.1"/>
    </source>
</evidence>
<feature type="non-terminal residue" evidence="2">
    <location>
        <position position="1"/>
    </location>
</feature>
<dbReference type="EMBL" id="JBBUTG010000034">
    <property type="protein sequence ID" value="MEK8034766.1"/>
    <property type="molecule type" value="Genomic_DNA"/>
</dbReference>
<evidence type="ECO:0000313" key="3">
    <source>
        <dbReference type="Proteomes" id="UP001371218"/>
    </source>
</evidence>
<protein>
    <submittedName>
        <fullName evidence="2">Uncharacterized protein</fullName>
    </submittedName>
</protein>
<keyword evidence="3" id="KW-1185">Reference proteome</keyword>